<name>A0A067Z4V2_GLUOY</name>
<gene>
    <name evidence="3" type="ORF">GLS_c07110</name>
</gene>
<reference evidence="3 4" key="1">
    <citation type="journal article" date="2015" name="Appl. Microbiol. Biotechnol.">
        <title>The consequence of an additional NADH dehydrogenase paralog on the growth of Gluconobacter oxydans DSM3504.</title>
        <authorList>
            <person name="Kostner D."/>
            <person name="Luchterhand B."/>
            <person name="Junker A."/>
            <person name="Volland S."/>
            <person name="Daniel R."/>
            <person name="Buchs J."/>
            <person name="Liebl W."/>
            <person name="Ehrenreich A."/>
        </authorList>
    </citation>
    <scope>NUCLEOTIDE SEQUENCE [LARGE SCALE GENOMIC DNA]</scope>
    <source>
        <strain evidence="3">DSM 3504</strain>
    </source>
</reference>
<dbReference type="AlphaFoldDB" id="A0A067Z4V2"/>
<dbReference type="HOGENOM" id="CLU_155700_2_3_5"/>
<evidence type="ECO:0000256" key="1">
    <source>
        <dbReference type="SAM" id="MobiDB-lite"/>
    </source>
</evidence>
<accession>A0A067Z4V2</accession>
<evidence type="ECO:0000313" key="4">
    <source>
        <dbReference type="Proteomes" id="UP000031656"/>
    </source>
</evidence>
<evidence type="ECO:0000259" key="2">
    <source>
        <dbReference type="Pfam" id="PF10135"/>
    </source>
</evidence>
<protein>
    <recommendedName>
        <fullName evidence="2">Flagellar protein FlgJ N-terminal domain-containing protein</fullName>
    </recommendedName>
</protein>
<sequence>MTVSSTTATVSQGLPLHGQKADPAKTLKSAQSFESMAINQMLQPMFATDDNSENMFSGGAGEKQFRPMLVEQIAKQMENNGGIGLTDAIDRQMLAMQEQK</sequence>
<feature type="domain" description="Flagellar protein FlgJ N-terminal" evidence="2">
    <location>
        <begin position="44"/>
        <end position="92"/>
    </location>
</feature>
<dbReference type="Pfam" id="PF10135">
    <property type="entry name" value="Rod-binding"/>
    <property type="match status" value="1"/>
</dbReference>
<dbReference type="EMBL" id="CP004373">
    <property type="protein sequence ID" value="AHK70625.1"/>
    <property type="molecule type" value="Genomic_DNA"/>
</dbReference>
<proteinExistence type="predicted"/>
<dbReference type="Proteomes" id="UP000031656">
    <property type="component" value="Chromosome"/>
</dbReference>
<dbReference type="InterPro" id="IPR019301">
    <property type="entry name" value="Flagellar_prot_FlgJ_N"/>
</dbReference>
<dbReference type="RefSeq" id="WP_011252197.1">
    <property type="nucleotide sequence ID" value="NZ_CP004373.1"/>
</dbReference>
<organism evidence="3 4">
    <name type="scientific">Gluconobacter oxydans DSM 3504</name>
    <dbReference type="NCBI Taxonomy" id="1288313"/>
    <lineage>
        <taxon>Bacteria</taxon>
        <taxon>Pseudomonadati</taxon>
        <taxon>Pseudomonadota</taxon>
        <taxon>Alphaproteobacteria</taxon>
        <taxon>Acetobacterales</taxon>
        <taxon>Acetobacteraceae</taxon>
        <taxon>Gluconobacter</taxon>
    </lineage>
</organism>
<dbReference type="GeneID" id="56904938"/>
<feature type="region of interest" description="Disordered" evidence="1">
    <location>
        <begin position="1"/>
        <end position="28"/>
    </location>
</feature>
<dbReference type="KEGG" id="goy:GLS_c07110"/>
<feature type="compositionally biased region" description="Polar residues" evidence="1">
    <location>
        <begin position="1"/>
        <end position="12"/>
    </location>
</feature>
<evidence type="ECO:0000313" key="3">
    <source>
        <dbReference type="EMBL" id="AHK70625.1"/>
    </source>
</evidence>